<protein>
    <submittedName>
        <fullName evidence="2">Uncharacterized protein</fullName>
    </submittedName>
</protein>
<evidence type="ECO:0000313" key="3">
    <source>
        <dbReference type="Proteomes" id="UP000287519"/>
    </source>
</evidence>
<dbReference type="AlphaFoldDB" id="A0A402C2J4"/>
<comment type="caution">
    <text evidence="2">The sequence shown here is derived from an EMBL/GenBank/DDBJ whole genome shotgun (WGS) entry which is preliminary data.</text>
</comment>
<dbReference type="EMBL" id="BHYM01000012">
    <property type="protein sequence ID" value="GCE37796.1"/>
    <property type="molecule type" value="Genomic_DNA"/>
</dbReference>
<keyword evidence="3" id="KW-1185">Reference proteome</keyword>
<proteinExistence type="predicted"/>
<evidence type="ECO:0000313" key="2">
    <source>
        <dbReference type="EMBL" id="GCE37796.1"/>
    </source>
</evidence>
<accession>A0A402C2J4</accession>
<gene>
    <name evidence="2" type="ORF">Rhow_000642</name>
</gene>
<organism evidence="2 3">
    <name type="scientific">Rhodococcus wratislaviensis</name>
    <name type="common">Tsukamurella wratislaviensis</name>
    <dbReference type="NCBI Taxonomy" id="44752"/>
    <lineage>
        <taxon>Bacteria</taxon>
        <taxon>Bacillati</taxon>
        <taxon>Actinomycetota</taxon>
        <taxon>Actinomycetes</taxon>
        <taxon>Mycobacteriales</taxon>
        <taxon>Nocardiaceae</taxon>
        <taxon>Rhodococcus</taxon>
    </lineage>
</organism>
<sequence>MRTIMSESDCSNGTIGTASSQPGESASPVTGDAIVWPEPSPLDSWWEHVVHDHPAPPTAESALGTDT</sequence>
<feature type="compositionally biased region" description="Polar residues" evidence="1">
    <location>
        <begin position="1"/>
        <end position="28"/>
    </location>
</feature>
<evidence type="ECO:0000256" key="1">
    <source>
        <dbReference type="SAM" id="MobiDB-lite"/>
    </source>
</evidence>
<reference evidence="2 3" key="1">
    <citation type="submission" date="2018-11" db="EMBL/GenBank/DDBJ databases">
        <title>Microbial catabolism of amino acid.</title>
        <authorList>
            <person name="Hibi M."/>
            <person name="Ogawa J."/>
        </authorList>
    </citation>
    <scope>NUCLEOTIDE SEQUENCE [LARGE SCALE GENOMIC DNA]</scope>
    <source>
        <strain evidence="2 3">C31-06</strain>
    </source>
</reference>
<dbReference type="Proteomes" id="UP000287519">
    <property type="component" value="Unassembled WGS sequence"/>
</dbReference>
<name>A0A402C2J4_RHOWR</name>
<feature type="region of interest" description="Disordered" evidence="1">
    <location>
        <begin position="1"/>
        <end position="38"/>
    </location>
</feature>